<feature type="region of interest" description="Disordered" evidence="2">
    <location>
        <begin position="187"/>
        <end position="222"/>
    </location>
</feature>
<dbReference type="Proteomes" id="UP001153737">
    <property type="component" value="Chromosome 17"/>
</dbReference>
<dbReference type="PANTHER" id="PTHR47526">
    <property type="entry name" value="ATP-DEPENDENT DNA HELICASE"/>
    <property type="match status" value="1"/>
</dbReference>
<feature type="compositionally biased region" description="Polar residues" evidence="2">
    <location>
        <begin position="188"/>
        <end position="200"/>
    </location>
</feature>
<keyword evidence="1" id="KW-0863">Zinc-finger</keyword>
<organism evidence="4 5">
    <name type="scientific">Phaedon cochleariae</name>
    <name type="common">Mustard beetle</name>
    <dbReference type="NCBI Taxonomy" id="80249"/>
    <lineage>
        <taxon>Eukaryota</taxon>
        <taxon>Metazoa</taxon>
        <taxon>Ecdysozoa</taxon>
        <taxon>Arthropoda</taxon>
        <taxon>Hexapoda</taxon>
        <taxon>Insecta</taxon>
        <taxon>Pterygota</taxon>
        <taxon>Neoptera</taxon>
        <taxon>Endopterygota</taxon>
        <taxon>Coleoptera</taxon>
        <taxon>Polyphaga</taxon>
        <taxon>Cucujiformia</taxon>
        <taxon>Chrysomeloidea</taxon>
        <taxon>Chrysomelidae</taxon>
        <taxon>Chrysomelinae</taxon>
        <taxon>Chrysomelini</taxon>
        <taxon>Phaedon</taxon>
    </lineage>
</organism>
<sequence>MRASANIKQKPKPQDIIVDKLGGCLDTFGRLIENRQSSSQGMDKGDEDFARSLKRDLAVFTAIGRGQVMHSQRLNLPPLNPWVVVEKDGEIITAHCDCAAGLGECCSHVGGVLYAIEDAMRNHSDLSVKDVSVNLTVDSDRVRAPVVNAGSTDSGEDQSHAQLKMKQTPNHNELEEMQMEESIFARRSSITRTPPSTRKNSLSSISSGKSDRNETEQRKRDDITTAILPSQTRRKTEKTDIQLAIEKLINKLEELKNYTKTSVNTKSEIKSGILEASSLAARVNRLNRTKELSDCGTQCETWSTAQQINKSTQTIVPQSDVVEIWTR</sequence>
<name>A0A9N9SG09_PHACE</name>
<feature type="domain" description="SWIM-type" evidence="3">
    <location>
        <begin position="81"/>
        <end position="117"/>
    </location>
</feature>
<reference evidence="4" key="1">
    <citation type="submission" date="2022-01" db="EMBL/GenBank/DDBJ databases">
        <authorList>
            <person name="King R."/>
        </authorList>
    </citation>
    <scope>NUCLEOTIDE SEQUENCE</scope>
</reference>
<proteinExistence type="predicted"/>
<dbReference type="OrthoDB" id="6757988at2759"/>
<evidence type="ECO:0000256" key="1">
    <source>
        <dbReference type="PROSITE-ProRule" id="PRU00325"/>
    </source>
</evidence>
<evidence type="ECO:0000313" key="4">
    <source>
        <dbReference type="EMBL" id="CAG9818147.1"/>
    </source>
</evidence>
<feature type="compositionally biased region" description="Basic and acidic residues" evidence="2">
    <location>
        <begin position="209"/>
        <end position="222"/>
    </location>
</feature>
<keyword evidence="5" id="KW-1185">Reference proteome</keyword>
<dbReference type="EMBL" id="OU896723">
    <property type="protein sequence ID" value="CAG9818147.1"/>
    <property type="molecule type" value="Genomic_DNA"/>
</dbReference>
<accession>A0A9N9SG09</accession>
<gene>
    <name evidence="4" type="ORF">PHAECO_LOCUS5944</name>
</gene>
<dbReference type="PANTHER" id="PTHR47526:SF3">
    <property type="entry name" value="PHD-TYPE DOMAIN-CONTAINING PROTEIN"/>
    <property type="match status" value="1"/>
</dbReference>
<dbReference type="AlphaFoldDB" id="A0A9N9SG09"/>
<keyword evidence="1" id="KW-0479">Metal-binding</keyword>
<evidence type="ECO:0000256" key="2">
    <source>
        <dbReference type="SAM" id="MobiDB-lite"/>
    </source>
</evidence>
<dbReference type="GO" id="GO:0008270">
    <property type="term" value="F:zinc ion binding"/>
    <property type="evidence" value="ECO:0007669"/>
    <property type="project" value="UniProtKB-KW"/>
</dbReference>
<keyword evidence="1" id="KW-0862">Zinc</keyword>
<dbReference type="PROSITE" id="PS50966">
    <property type="entry name" value="ZF_SWIM"/>
    <property type="match status" value="1"/>
</dbReference>
<dbReference type="InterPro" id="IPR007527">
    <property type="entry name" value="Znf_SWIM"/>
</dbReference>
<protein>
    <recommendedName>
        <fullName evidence="3">SWIM-type domain-containing protein</fullName>
    </recommendedName>
</protein>
<feature type="region of interest" description="Disordered" evidence="2">
    <location>
        <begin position="144"/>
        <end position="172"/>
    </location>
</feature>
<reference evidence="4" key="2">
    <citation type="submission" date="2022-10" db="EMBL/GenBank/DDBJ databases">
        <authorList>
            <consortium name="ENA_rothamsted_submissions"/>
            <consortium name="culmorum"/>
            <person name="King R."/>
        </authorList>
    </citation>
    <scope>NUCLEOTIDE SEQUENCE</scope>
</reference>
<evidence type="ECO:0000259" key="3">
    <source>
        <dbReference type="PROSITE" id="PS50966"/>
    </source>
</evidence>
<evidence type="ECO:0000313" key="5">
    <source>
        <dbReference type="Proteomes" id="UP001153737"/>
    </source>
</evidence>